<dbReference type="Proteomes" id="UP000003835">
    <property type="component" value="Unassembled WGS sequence"/>
</dbReference>
<dbReference type="EMBL" id="DS989876">
    <property type="protein sequence ID" value="EDX71086.1"/>
    <property type="molecule type" value="Genomic_DNA"/>
</dbReference>
<evidence type="ECO:0000313" key="5">
    <source>
        <dbReference type="EMBL" id="EDX77366.1"/>
    </source>
</evidence>
<sequence>MPGDISYPNDLGILNKARVKTEKIIDSLYEPLKDQLNKKPKTYRNRARKNYLKVAKKKRQTRKEIRKAIKKQLQYIKRNLGSIDALVKAGSSLGALSRTEYKSLLVVSEIYRQQEWMYNNKVHRIEHRIVNVSQAHIRPIVRGKAGVAVEFGAKISASVRDGYVFLDRISWDNFNESVDLKAQIEAYYNYTGFYPESVHVDKIYRSRANRSFCKEKGIRISGPPLGRPKANVSQELKKQAQEDERIRNNIEGKFGISKRRYSLSRVMAKLPHTSETAIAITFLVMNLSALLRQVFCLFYIYSTIKSFSASIHY</sequence>
<protein>
    <submittedName>
        <fullName evidence="6">Transposase, IS4 family protein</fullName>
    </submittedName>
</protein>
<evidence type="ECO:0000313" key="4">
    <source>
        <dbReference type="EMBL" id="EDX75653.1"/>
    </source>
</evidence>
<organism evidence="6 7">
    <name type="scientific">Coleofasciculus chthonoplastes PCC 7420</name>
    <dbReference type="NCBI Taxonomy" id="118168"/>
    <lineage>
        <taxon>Bacteria</taxon>
        <taxon>Bacillati</taxon>
        <taxon>Cyanobacteriota</taxon>
        <taxon>Cyanophyceae</taxon>
        <taxon>Coleofasciculales</taxon>
        <taxon>Coleofasciculaceae</taxon>
        <taxon>Coleofasciculus</taxon>
    </lineage>
</organism>
<dbReference type="NCBIfam" id="NF033578">
    <property type="entry name" value="transpos_IS5_1"/>
    <property type="match status" value="1"/>
</dbReference>
<accession>B4VHN8</accession>
<dbReference type="AlphaFoldDB" id="B4VHN8"/>
<dbReference type="InterPro" id="IPR047710">
    <property type="entry name" value="Transpos_IS5-like"/>
</dbReference>
<dbReference type="HOGENOM" id="CLU_040038_4_0_3"/>
<evidence type="ECO:0000313" key="2">
    <source>
        <dbReference type="EMBL" id="EDX71086.1"/>
    </source>
</evidence>
<dbReference type="InterPro" id="IPR025668">
    <property type="entry name" value="Tnp_DDE_dom"/>
</dbReference>
<proteinExistence type="predicted"/>
<dbReference type="EMBL" id="DS989844">
    <property type="protein sequence ID" value="EDX77366.1"/>
    <property type="molecule type" value="Genomic_DNA"/>
</dbReference>
<evidence type="ECO:0000313" key="3">
    <source>
        <dbReference type="EMBL" id="EDX73298.1"/>
    </source>
</evidence>
<evidence type="ECO:0000313" key="7">
    <source>
        <dbReference type="Proteomes" id="UP000003835"/>
    </source>
</evidence>
<reference evidence="6 7" key="1">
    <citation type="submission" date="2008-07" db="EMBL/GenBank/DDBJ databases">
        <authorList>
            <person name="Tandeau de Marsac N."/>
            <person name="Ferriera S."/>
            <person name="Johnson J."/>
            <person name="Kravitz S."/>
            <person name="Beeson K."/>
            <person name="Sutton G."/>
            <person name="Rogers Y.-H."/>
            <person name="Friedman R."/>
            <person name="Frazier M."/>
            <person name="Venter J.C."/>
        </authorList>
    </citation>
    <scope>NUCLEOTIDE SEQUENCE [LARGE SCALE GENOMIC DNA]</scope>
    <source>
        <strain evidence="6 7">PCC 7420</strain>
    </source>
</reference>
<dbReference type="EMBL" id="DS989848">
    <property type="protein sequence ID" value="EDX75653.1"/>
    <property type="molecule type" value="Genomic_DNA"/>
</dbReference>
<dbReference type="Pfam" id="PF13586">
    <property type="entry name" value="DDE_Tnp_1_2"/>
    <property type="match status" value="1"/>
</dbReference>
<dbReference type="EMBL" id="DS989858">
    <property type="protein sequence ID" value="EDX73298.1"/>
    <property type="molecule type" value="Genomic_DNA"/>
</dbReference>
<gene>
    <name evidence="3" type="ORF">MC7420_1094</name>
    <name evidence="2" type="ORF">MC7420_4273</name>
    <name evidence="5" type="ORF">MC7420_503</name>
    <name evidence="4" type="ORF">MC7420_6308</name>
    <name evidence="6" type="ORF">MC7420_7391</name>
</gene>
<evidence type="ECO:0000259" key="1">
    <source>
        <dbReference type="Pfam" id="PF13586"/>
    </source>
</evidence>
<evidence type="ECO:0000313" key="6">
    <source>
        <dbReference type="EMBL" id="EDX78738.1"/>
    </source>
</evidence>
<name>B4VHN8_9CYAN</name>
<dbReference type="EMBL" id="DS989841">
    <property type="protein sequence ID" value="EDX78738.1"/>
    <property type="molecule type" value="Genomic_DNA"/>
</dbReference>
<keyword evidence="7" id="KW-1185">Reference proteome</keyword>
<feature type="domain" description="Transposase DDE" evidence="1">
    <location>
        <begin position="198"/>
        <end position="287"/>
    </location>
</feature>
<dbReference type="eggNOG" id="COG3039">
    <property type="taxonomic scope" value="Bacteria"/>
</dbReference>
<dbReference type="STRING" id="118168.MC7420_1094"/>